<evidence type="ECO:0000313" key="5">
    <source>
        <dbReference type="Proteomes" id="UP000184245"/>
    </source>
</evidence>
<dbReference type="InterPro" id="IPR023772">
    <property type="entry name" value="DNA-bd_HTH_TetR-type_CS"/>
</dbReference>
<sequence length="218" mass="25803">MGEKMGEKNTKKELIQRTYEIMQREGLQGLSIRKITSGLGLSSTALYKHFADMDQLIMYASVRFLQDYIRCFKNTLNENMNPLEQYLTLWNCFARYAFASIPIYEMLFFGKYKENLGDTIFEYYRMFPEDVTEFDGLSDSVFFSNDLKQRDYMMLQRAARAGEITPEAARILSEMNCYLFHGMLMEHRMDYRNPGVAKEAAVKFFYMIQEITNKYRLK</sequence>
<proteinExistence type="predicted"/>
<dbReference type="GO" id="GO:0003677">
    <property type="term" value="F:DNA binding"/>
    <property type="evidence" value="ECO:0007669"/>
    <property type="project" value="UniProtKB-UniRule"/>
</dbReference>
<keyword evidence="5" id="KW-1185">Reference proteome</keyword>
<evidence type="ECO:0000256" key="1">
    <source>
        <dbReference type="ARBA" id="ARBA00023125"/>
    </source>
</evidence>
<dbReference type="PROSITE" id="PS50977">
    <property type="entry name" value="HTH_TETR_2"/>
    <property type="match status" value="1"/>
</dbReference>
<dbReference type="InterPro" id="IPR050624">
    <property type="entry name" value="HTH-type_Tx_Regulator"/>
</dbReference>
<dbReference type="PANTHER" id="PTHR43479">
    <property type="entry name" value="ACREF/ENVCD OPERON REPRESSOR-RELATED"/>
    <property type="match status" value="1"/>
</dbReference>
<gene>
    <name evidence="4" type="ORF">SAMN02745158_01685</name>
</gene>
<dbReference type="InterPro" id="IPR009057">
    <property type="entry name" value="Homeodomain-like_sf"/>
</dbReference>
<dbReference type="PROSITE" id="PS01081">
    <property type="entry name" value="HTH_TETR_1"/>
    <property type="match status" value="1"/>
</dbReference>
<evidence type="ECO:0000313" key="4">
    <source>
        <dbReference type="EMBL" id="SHE83816.1"/>
    </source>
</evidence>
<evidence type="ECO:0000256" key="2">
    <source>
        <dbReference type="PROSITE-ProRule" id="PRU00335"/>
    </source>
</evidence>
<dbReference type="SUPFAM" id="SSF46689">
    <property type="entry name" value="Homeodomain-like"/>
    <property type="match status" value="1"/>
</dbReference>
<organism evidence="4 5">
    <name type="scientific">Lactonifactor longoviformis DSM 17459</name>
    <dbReference type="NCBI Taxonomy" id="1122155"/>
    <lineage>
        <taxon>Bacteria</taxon>
        <taxon>Bacillati</taxon>
        <taxon>Bacillota</taxon>
        <taxon>Clostridia</taxon>
        <taxon>Eubacteriales</taxon>
        <taxon>Clostridiaceae</taxon>
        <taxon>Lactonifactor</taxon>
    </lineage>
</organism>
<protein>
    <submittedName>
        <fullName evidence="4">Transcriptional regulator, TetR family</fullName>
    </submittedName>
</protein>
<dbReference type="Proteomes" id="UP000184245">
    <property type="component" value="Unassembled WGS sequence"/>
</dbReference>
<keyword evidence="1 2" id="KW-0238">DNA-binding</keyword>
<feature type="domain" description="HTH tetR-type" evidence="3">
    <location>
        <begin position="8"/>
        <end position="68"/>
    </location>
</feature>
<dbReference type="Pfam" id="PF00440">
    <property type="entry name" value="TetR_N"/>
    <property type="match status" value="1"/>
</dbReference>
<evidence type="ECO:0000259" key="3">
    <source>
        <dbReference type="PROSITE" id="PS50977"/>
    </source>
</evidence>
<dbReference type="Gene3D" id="1.10.357.10">
    <property type="entry name" value="Tetracycline Repressor, domain 2"/>
    <property type="match status" value="1"/>
</dbReference>
<accession>A0A1M4WRG0</accession>
<dbReference type="AlphaFoldDB" id="A0A1M4WRG0"/>
<feature type="DNA-binding region" description="H-T-H motif" evidence="2">
    <location>
        <begin position="31"/>
        <end position="50"/>
    </location>
</feature>
<dbReference type="InterPro" id="IPR001647">
    <property type="entry name" value="HTH_TetR"/>
</dbReference>
<dbReference type="PANTHER" id="PTHR43479:SF11">
    <property type="entry name" value="ACREF_ENVCD OPERON REPRESSOR-RELATED"/>
    <property type="match status" value="1"/>
</dbReference>
<name>A0A1M4WRG0_9CLOT</name>
<dbReference type="STRING" id="1122155.SAMN02745158_01685"/>
<dbReference type="RefSeq" id="WP_072850832.1">
    <property type="nucleotide sequence ID" value="NZ_FQVI01000007.1"/>
</dbReference>
<dbReference type="EMBL" id="FQVI01000007">
    <property type="protein sequence ID" value="SHE83816.1"/>
    <property type="molecule type" value="Genomic_DNA"/>
</dbReference>
<reference evidence="4 5" key="1">
    <citation type="submission" date="2016-11" db="EMBL/GenBank/DDBJ databases">
        <authorList>
            <person name="Jaros S."/>
            <person name="Januszkiewicz K."/>
            <person name="Wedrychowicz H."/>
        </authorList>
    </citation>
    <scope>NUCLEOTIDE SEQUENCE [LARGE SCALE GENOMIC DNA]</scope>
    <source>
        <strain evidence="4 5">DSM 17459</strain>
    </source>
</reference>